<accession>I0WTF0</accession>
<evidence type="ECO:0000256" key="3">
    <source>
        <dbReference type="SAM" id="Phobius"/>
    </source>
</evidence>
<evidence type="ECO:0000256" key="2">
    <source>
        <dbReference type="SAM" id="MobiDB-lite"/>
    </source>
</evidence>
<dbReference type="RefSeq" id="WP_007297446.1">
    <property type="nucleotide sequence ID" value="NZ_AJJH01000060.1"/>
</dbReference>
<evidence type="ECO:0008006" key="6">
    <source>
        <dbReference type="Google" id="ProtNLM"/>
    </source>
</evidence>
<keyword evidence="3" id="KW-1133">Transmembrane helix</keyword>
<evidence type="ECO:0000256" key="1">
    <source>
        <dbReference type="SAM" id="Coils"/>
    </source>
</evidence>
<dbReference type="AlphaFoldDB" id="I0WTF0"/>
<feature type="compositionally biased region" description="Low complexity" evidence="2">
    <location>
        <begin position="13"/>
        <end position="23"/>
    </location>
</feature>
<proteinExistence type="predicted"/>
<dbReference type="EMBL" id="AJJH01000060">
    <property type="protein sequence ID" value="EID79666.1"/>
    <property type="molecule type" value="Genomic_DNA"/>
</dbReference>
<feature type="region of interest" description="Disordered" evidence="2">
    <location>
        <begin position="1"/>
        <end position="25"/>
    </location>
</feature>
<comment type="caution">
    <text evidence="4">The sequence shown here is derived from an EMBL/GenBank/DDBJ whole genome shotgun (WGS) entry which is preliminary data.</text>
</comment>
<dbReference type="Proteomes" id="UP000006447">
    <property type="component" value="Unassembled WGS sequence"/>
</dbReference>
<gene>
    <name evidence="4" type="ORF">W59_12366</name>
</gene>
<feature type="region of interest" description="Disordered" evidence="2">
    <location>
        <begin position="146"/>
        <end position="224"/>
    </location>
</feature>
<feature type="transmembrane region" description="Helical" evidence="3">
    <location>
        <begin position="56"/>
        <end position="76"/>
    </location>
</feature>
<feature type="coiled-coil region" evidence="1">
    <location>
        <begin position="87"/>
        <end position="114"/>
    </location>
</feature>
<organism evidence="4 5">
    <name type="scientific">Rhodococcus opacus RKJ300 = JCM 13270</name>
    <dbReference type="NCBI Taxonomy" id="1165867"/>
    <lineage>
        <taxon>Bacteria</taxon>
        <taxon>Bacillati</taxon>
        <taxon>Actinomycetota</taxon>
        <taxon>Actinomycetes</taxon>
        <taxon>Mycobacteriales</taxon>
        <taxon>Nocardiaceae</taxon>
        <taxon>Rhodococcus</taxon>
    </lineage>
</organism>
<keyword evidence="3" id="KW-0812">Transmembrane</keyword>
<keyword evidence="3" id="KW-0472">Membrane</keyword>
<sequence length="224" mass="23031">MTVQVSSTEMRPARATARTGAAERAYKKRTQRAAVHSGSAIAVSGKNRTGTLTARIPFVATILVLLAMGLAMTLLLTTRSAEDSYQLSAARAHNQSLAEEKAALERDVETANSAPKLAEEAAKLGMVPANDPARLVVHPDGSVEVVGKPAPASGAPVPPLDVAPPTQRGNAVATAPNRGTTTQSPRATPQPGNGTEIQAQGEQLVPVIPSTTAPTTAPPSGGRR</sequence>
<reference evidence="4 5" key="1">
    <citation type="journal article" date="2012" name="J. Bacteriol.">
        <title>Draft genome sequence of the nitrophenol-degrading actinomycete Rhodococcus imtechensis RKJ300.</title>
        <authorList>
            <person name="Vikram S."/>
            <person name="Kumar S."/>
            <person name="Subramanian S."/>
            <person name="Raghava G.P."/>
        </authorList>
    </citation>
    <scope>NUCLEOTIDE SEQUENCE [LARGE SCALE GENOMIC DNA]</scope>
    <source>
        <strain evidence="4 5">RKJ300</strain>
    </source>
</reference>
<keyword evidence="1" id="KW-0175">Coiled coil</keyword>
<evidence type="ECO:0000313" key="5">
    <source>
        <dbReference type="Proteomes" id="UP000006447"/>
    </source>
</evidence>
<feature type="compositionally biased region" description="Polar residues" evidence="2">
    <location>
        <begin position="177"/>
        <end position="201"/>
    </location>
</feature>
<name>I0WTF0_RHOOP</name>
<feature type="compositionally biased region" description="Low complexity" evidence="2">
    <location>
        <begin position="209"/>
        <end position="224"/>
    </location>
</feature>
<evidence type="ECO:0000313" key="4">
    <source>
        <dbReference type="EMBL" id="EID79666.1"/>
    </source>
</evidence>
<dbReference type="PATRIC" id="fig|1165867.3.peg.2511"/>
<protein>
    <recommendedName>
        <fullName evidence="6">Cell division protein FtsL</fullName>
    </recommendedName>
</protein>